<gene>
    <name evidence="2" type="ORF">SAMN04488027_103205</name>
</gene>
<reference evidence="2 3" key="1">
    <citation type="submission" date="2016-10" db="EMBL/GenBank/DDBJ databases">
        <authorList>
            <person name="de Groot N.N."/>
        </authorList>
    </citation>
    <scope>NUCLEOTIDE SEQUENCE [LARGE SCALE GENOMIC DNA]</scope>
    <source>
        <strain evidence="2 3">DSM 19803</strain>
    </source>
</reference>
<feature type="transmembrane region" description="Helical" evidence="1">
    <location>
        <begin position="73"/>
        <end position="94"/>
    </location>
</feature>
<evidence type="ECO:0000256" key="1">
    <source>
        <dbReference type="SAM" id="Phobius"/>
    </source>
</evidence>
<protein>
    <submittedName>
        <fullName evidence="2">Uncharacterized protein</fullName>
    </submittedName>
</protein>
<evidence type="ECO:0000313" key="3">
    <source>
        <dbReference type="Proteomes" id="UP000199296"/>
    </source>
</evidence>
<sequence>MELDKTYVEKLLKLYEEGETTLEQERALKSYFSNENYDSDFEAYALLFQFFEKESTSQSPPLKTKEKKTTHQFWINIAASICIVLGGVWFYNFYENQQELEEARLAFETTQNALNYLSINMNEGLEKLEYVEVFSQQKNKLIK</sequence>
<keyword evidence="3" id="KW-1185">Reference proteome</keyword>
<accession>A0A1G7VB28</accession>
<keyword evidence="1" id="KW-1133">Transmembrane helix</keyword>
<dbReference type="Proteomes" id="UP000199296">
    <property type="component" value="Unassembled WGS sequence"/>
</dbReference>
<dbReference type="OrthoDB" id="1098521at2"/>
<proteinExistence type="predicted"/>
<dbReference type="EMBL" id="FNCW01000003">
    <property type="protein sequence ID" value="SDG57006.1"/>
    <property type="molecule type" value="Genomic_DNA"/>
</dbReference>
<keyword evidence="1" id="KW-0812">Transmembrane</keyword>
<organism evidence="2 3">
    <name type="scientific">Psychroflexus sediminis</name>
    <dbReference type="NCBI Taxonomy" id="470826"/>
    <lineage>
        <taxon>Bacteria</taxon>
        <taxon>Pseudomonadati</taxon>
        <taxon>Bacteroidota</taxon>
        <taxon>Flavobacteriia</taxon>
        <taxon>Flavobacteriales</taxon>
        <taxon>Flavobacteriaceae</taxon>
        <taxon>Psychroflexus</taxon>
    </lineage>
</organism>
<dbReference type="STRING" id="470826.SAMN04488027_103205"/>
<evidence type="ECO:0000313" key="2">
    <source>
        <dbReference type="EMBL" id="SDG57006.1"/>
    </source>
</evidence>
<dbReference type="RefSeq" id="WP_093365961.1">
    <property type="nucleotide sequence ID" value="NZ_FNCW01000003.1"/>
</dbReference>
<dbReference type="AlphaFoldDB" id="A0A1G7VB28"/>
<keyword evidence="1" id="KW-0472">Membrane</keyword>
<name>A0A1G7VB28_9FLAO</name>